<dbReference type="SUPFAM" id="SSF56752">
    <property type="entry name" value="D-aminoacid aminotransferase-like PLP-dependent enzymes"/>
    <property type="match status" value="1"/>
</dbReference>
<dbReference type="PANTHER" id="PTHR42743">
    <property type="entry name" value="AMINO-ACID AMINOTRANSFERASE"/>
    <property type="match status" value="1"/>
</dbReference>
<sequence>MHHPDAVLALLDLAPSGRVDAVRLVDPDAPALHALELAATRGDGVFETISIGRGHPQALRPHLTRLASSAAMLDLPAPDLDGWREAILRVADTLAAHEESWVKIVLSRGVDGGDRPTGWAWGEPSGDFHAARTEGIRVALLDRGYHSDVASTSPWLLAGAKTLSYATNMAARREAVRRGADDALFVSTDGLVLEGPTANLVVRLDGVLATPRTDVGILPGTTQADLFRWAARQGIPTRFASISPLDLQRADAAWMVSSVRHAAAVRAIDERALPVDAQLSAAMNAYLAGRTE</sequence>
<dbReference type="Pfam" id="PF01063">
    <property type="entry name" value="Aminotran_4"/>
    <property type="match status" value="1"/>
</dbReference>
<gene>
    <name evidence="2" type="ORF">BJ979_002354</name>
</gene>
<dbReference type="GO" id="GO:0046394">
    <property type="term" value="P:carboxylic acid biosynthetic process"/>
    <property type="evidence" value="ECO:0007669"/>
    <property type="project" value="UniProtKB-ARBA"/>
</dbReference>
<dbReference type="InterPro" id="IPR036038">
    <property type="entry name" value="Aminotransferase-like"/>
</dbReference>
<evidence type="ECO:0000313" key="2">
    <source>
        <dbReference type="EMBL" id="NYG99728.1"/>
    </source>
</evidence>
<evidence type="ECO:0000256" key="1">
    <source>
        <dbReference type="ARBA" id="ARBA00009320"/>
    </source>
</evidence>
<comment type="caution">
    <text evidence="2">The sequence shown here is derived from an EMBL/GenBank/DDBJ whole genome shotgun (WGS) entry which is preliminary data.</text>
</comment>
<name>A0A852YKK8_9MICO</name>
<dbReference type="InterPro" id="IPR043131">
    <property type="entry name" value="BCAT-like_N"/>
</dbReference>
<evidence type="ECO:0000313" key="3">
    <source>
        <dbReference type="Proteomes" id="UP000553888"/>
    </source>
</evidence>
<dbReference type="AlphaFoldDB" id="A0A852YKK8"/>
<proteinExistence type="inferred from homology"/>
<organism evidence="2 3">
    <name type="scientific">Schumannella luteola</name>
    <dbReference type="NCBI Taxonomy" id="472059"/>
    <lineage>
        <taxon>Bacteria</taxon>
        <taxon>Bacillati</taxon>
        <taxon>Actinomycetota</taxon>
        <taxon>Actinomycetes</taxon>
        <taxon>Micrococcales</taxon>
        <taxon>Microbacteriaceae</taxon>
        <taxon>Schumannella</taxon>
    </lineage>
</organism>
<dbReference type="InterPro" id="IPR001544">
    <property type="entry name" value="Aminotrans_IV"/>
</dbReference>
<dbReference type="GO" id="GO:0005829">
    <property type="term" value="C:cytosol"/>
    <property type="evidence" value="ECO:0007669"/>
    <property type="project" value="TreeGrafter"/>
</dbReference>
<dbReference type="InterPro" id="IPR043132">
    <property type="entry name" value="BCAT-like_C"/>
</dbReference>
<dbReference type="GO" id="GO:0008696">
    <property type="term" value="F:4-amino-4-deoxychorismate lyase activity"/>
    <property type="evidence" value="ECO:0007669"/>
    <property type="project" value="UniProtKB-EC"/>
</dbReference>
<dbReference type="Gene3D" id="3.20.10.10">
    <property type="entry name" value="D-amino Acid Aminotransferase, subunit A, domain 2"/>
    <property type="match status" value="1"/>
</dbReference>
<keyword evidence="2" id="KW-0456">Lyase</keyword>
<comment type="similarity">
    <text evidence="1">Belongs to the class-IV pyridoxal-phosphate-dependent aminotransferase family.</text>
</comment>
<dbReference type="PANTHER" id="PTHR42743:SF11">
    <property type="entry name" value="AMINODEOXYCHORISMATE LYASE"/>
    <property type="match status" value="1"/>
</dbReference>
<dbReference type="Gene3D" id="3.30.470.10">
    <property type="match status" value="1"/>
</dbReference>
<dbReference type="Proteomes" id="UP000553888">
    <property type="component" value="Unassembled WGS sequence"/>
</dbReference>
<protein>
    <submittedName>
        <fullName evidence="2">4-amino-4-deoxychorismate lyase</fullName>
        <ecNumber evidence="2">4.1.3.38</ecNumber>
    </submittedName>
</protein>
<accession>A0A852YKK8</accession>
<reference evidence="2 3" key="1">
    <citation type="submission" date="2020-07" db="EMBL/GenBank/DDBJ databases">
        <title>Sequencing the genomes of 1000 actinobacteria strains.</title>
        <authorList>
            <person name="Klenk H.-P."/>
        </authorList>
    </citation>
    <scope>NUCLEOTIDE SEQUENCE [LARGE SCALE GENOMIC DNA]</scope>
    <source>
        <strain evidence="2 3">DSM 23141</strain>
    </source>
</reference>
<dbReference type="InterPro" id="IPR050571">
    <property type="entry name" value="Class-IV_PLP-Dep_Aminotrnsfr"/>
</dbReference>
<dbReference type="EMBL" id="JACBZY010000001">
    <property type="protein sequence ID" value="NYG99728.1"/>
    <property type="molecule type" value="Genomic_DNA"/>
</dbReference>
<dbReference type="EC" id="4.1.3.38" evidence="2"/>
<dbReference type="NCBIfam" id="NF005888">
    <property type="entry name" value="PRK07849.1-3"/>
    <property type="match status" value="1"/>
</dbReference>
<keyword evidence="3" id="KW-1185">Reference proteome</keyword>
<dbReference type="RefSeq" id="WP_179568098.1">
    <property type="nucleotide sequence ID" value="NZ_JACBZY010000001.1"/>
</dbReference>